<organism evidence="1 2">
    <name type="scientific">Chaetomium tenue</name>
    <dbReference type="NCBI Taxonomy" id="1854479"/>
    <lineage>
        <taxon>Eukaryota</taxon>
        <taxon>Fungi</taxon>
        <taxon>Dikarya</taxon>
        <taxon>Ascomycota</taxon>
        <taxon>Pezizomycotina</taxon>
        <taxon>Sordariomycetes</taxon>
        <taxon>Sordariomycetidae</taxon>
        <taxon>Sordariales</taxon>
        <taxon>Chaetomiaceae</taxon>
        <taxon>Chaetomium</taxon>
    </lineage>
</organism>
<dbReference type="Proteomes" id="UP000724584">
    <property type="component" value="Unassembled WGS sequence"/>
</dbReference>
<comment type="caution">
    <text evidence="1">The sequence shown here is derived from an EMBL/GenBank/DDBJ whole genome shotgun (WGS) entry which is preliminary data.</text>
</comment>
<proteinExistence type="predicted"/>
<accession>A0ACB7PEV1</accession>
<evidence type="ECO:0000313" key="2">
    <source>
        <dbReference type="Proteomes" id="UP000724584"/>
    </source>
</evidence>
<reference evidence="1 2" key="1">
    <citation type="journal article" date="2021" name="Nat. Commun.">
        <title>Genetic determinants of endophytism in the Arabidopsis root mycobiome.</title>
        <authorList>
            <person name="Mesny F."/>
            <person name="Miyauchi S."/>
            <person name="Thiergart T."/>
            <person name="Pickel B."/>
            <person name="Atanasova L."/>
            <person name="Karlsson M."/>
            <person name="Huettel B."/>
            <person name="Barry K.W."/>
            <person name="Haridas S."/>
            <person name="Chen C."/>
            <person name="Bauer D."/>
            <person name="Andreopoulos W."/>
            <person name="Pangilinan J."/>
            <person name="LaButti K."/>
            <person name="Riley R."/>
            <person name="Lipzen A."/>
            <person name="Clum A."/>
            <person name="Drula E."/>
            <person name="Henrissat B."/>
            <person name="Kohler A."/>
            <person name="Grigoriev I.V."/>
            <person name="Martin F.M."/>
            <person name="Hacquard S."/>
        </authorList>
    </citation>
    <scope>NUCLEOTIDE SEQUENCE [LARGE SCALE GENOMIC DNA]</scope>
    <source>
        <strain evidence="1 2">MPI-SDFR-AT-0079</strain>
    </source>
</reference>
<evidence type="ECO:0000313" key="1">
    <source>
        <dbReference type="EMBL" id="KAH6640457.1"/>
    </source>
</evidence>
<name>A0ACB7PEV1_9PEZI</name>
<keyword evidence="2" id="KW-1185">Reference proteome</keyword>
<sequence length="280" mass="30662">MPTYIHLVRHAQGFHNLCAANHILPDPDLTPLGNTQCATLAKSFPFQSQITHLVASPLRRTLYTCLLSFEPALQQQNTTTSQGDTTAKKPLTVVALPELQEVSPLPCDTGSDIAALTAEFGPRGDVDLELVRAVAAEWTVKTGESRFAPVMARLEARARAARVWLRELGRAFEREHPGVDAHVGVVTHGGILHFLTQDWDGMNPQAGTGWGNTEWRSYEFVEGTVGGGEDDGEARLRETGESWRRRRGSATGLTETEQMELRVAVEGQLVEEWGVDGGKL</sequence>
<protein>
    <submittedName>
        <fullName evidence="1">Histidine phosphatase superfamily</fullName>
    </submittedName>
</protein>
<dbReference type="EMBL" id="JAGIZQ010000002">
    <property type="protein sequence ID" value="KAH6640457.1"/>
    <property type="molecule type" value="Genomic_DNA"/>
</dbReference>
<gene>
    <name evidence="1" type="ORF">F5144DRAFT_94473</name>
</gene>